<evidence type="ECO:0000256" key="1">
    <source>
        <dbReference type="SAM" id="MobiDB-lite"/>
    </source>
</evidence>
<evidence type="ECO:0000313" key="2">
    <source>
        <dbReference type="EMBL" id="MQL91192.1"/>
    </source>
</evidence>
<keyword evidence="3" id="KW-1185">Reference proteome</keyword>
<evidence type="ECO:0000313" key="3">
    <source>
        <dbReference type="Proteomes" id="UP000652761"/>
    </source>
</evidence>
<sequence>MLRREYIAEEIRQHKVNKTKFKEHYNSKNTCKRECQALAKFNSSSEDLQRRPKDITASTPLVRKTRGRIYRGKTTHENPLTNGALPSVRGNPPTDGAFPSVKGISLNRWNSSIG</sequence>
<dbReference type="Proteomes" id="UP000652761">
    <property type="component" value="Unassembled WGS sequence"/>
</dbReference>
<protein>
    <submittedName>
        <fullName evidence="2">Uncharacterized protein</fullName>
    </submittedName>
</protein>
<gene>
    <name evidence="2" type="ORF">Taro_023795</name>
</gene>
<dbReference type="EMBL" id="NMUH01001313">
    <property type="protein sequence ID" value="MQL91192.1"/>
    <property type="molecule type" value="Genomic_DNA"/>
</dbReference>
<proteinExistence type="predicted"/>
<organism evidence="2 3">
    <name type="scientific">Colocasia esculenta</name>
    <name type="common">Wild taro</name>
    <name type="synonym">Arum esculentum</name>
    <dbReference type="NCBI Taxonomy" id="4460"/>
    <lineage>
        <taxon>Eukaryota</taxon>
        <taxon>Viridiplantae</taxon>
        <taxon>Streptophyta</taxon>
        <taxon>Embryophyta</taxon>
        <taxon>Tracheophyta</taxon>
        <taxon>Spermatophyta</taxon>
        <taxon>Magnoliopsida</taxon>
        <taxon>Liliopsida</taxon>
        <taxon>Araceae</taxon>
        <taxon>Aroideae</taxon>
        <taxon>Colocasieae</taxon>
        <taxon>Colocasia</taxon>
    </lineage>
</organism>
<accession>A0A843UYF4</accession>
<feature type="region of interest" description="Disordered" evidence="1">
    <location>
        <begin position="67"/>
        <end position="99"/>
    </location>
</feature>
<comment type="caution">
    <text evidence="2">The sequence shown here is derived from an EMBL/GenBank/DDBJ whole genome shotgun (WGS) entry which is preliminary data.</text>
</comment>
<reference evidence="2" key="1">
    <citation type="submission" date="2017-07" db="EMBL/GenBank/DDBJ databases">
        <title>Taro Niue Genome Assembly and Annotation.</title>
        <authorList>
            <person name="Atibalentja N."/>
            <person name="Keating K."/>
            <person name="Fields C.J."/>
        </authorList>
    </citation>
    <scope>NUCLEOTIDE SEQUENCE</scope>
    <source>
        <strain evidence="2">Niue_2</strain>
        <tissue evidence="2">Leaf</tissue>
    </source>
</reference>
<dbReference type="AlphaFoldDB" id="A0A843UYF4"/>
<name>A0A843UYF4_COLES</name>